<feature type="chain" id="PRO_5040838664" evidence="2">
    <location>
        <begin position="40"/>
        <end position="1062"/>
    </location>
</feature>
<keyword evidence="6" id="KW-1185">Reference proteome</keyword>
<dbReference type="Gene3D" id="2.70.98.10">
    <property type="match status" value="1"/>
</dbReference>
<dbReference type="InterPro" id="IPR050883">
    <property type="entry name" value="PNGase"/>
</dbReference>
<feature type="signal peptide" evidence="2">
    <location>
        <begin position="1"/>
        <end position="39"/>
    </location>
</feature>
<dbReference type="InterPro" id="IPR008928">
    <property type="entry name" value="6-hairpin_glycosidase_sf"/>
</dbReference>
<dbReference type="InterPro" id="IPR041371">
    <property type="entry name" value="GH92_N"/>
</dbReference>
<dbReference type="PANTHER" id="PTHR12143:SF39">
    <property type="entry name" value="SECRETED PROTEIN"/>
    <property type="match status" value="1"/>
</dbReference>
<dbReference type="SUPFAM" id="SSF48208">
    <property type="entry name" value="Six-hairpin glycosidases"/>
    <property type="match status" value="1"/>
</dbReference>
<dbReference type="InterPro" id="IPR014718">
    <property type="entry name" value="GH-type_carb-bd"/>
</dbReference>
<dbReference type="PANTHER" id="PTHR12143">
    <property type="entry name" value="PEPTIDE N-GLYCANASE PNGASE -RELATED"/>
    <property type="match status" value="1"/>
</dbReference>
<dbReference type="InterPro" id="IPR006311">
    <property type="entry name" value="TAT_signal"/>
</dbReference>
<reference evidence="5" key="1">
    <citation type="submission" date="2021-05" db="EMBL/GenBank/DDBJ databases">
        <authorList>
            <person name="Arsene-Ploetze F."/>
        </authorList>
    </citation>
    <scope>NUCLEOTIDE SEQUENCE</scope>
    <source>
        <strain evidence="5">DSM 42138</strain>
    </source>
</reference>
<evidence type="ECO:0000313" key="5">
    <source>
        <dbReference type="EMBL" id="CAG6392644.1"/>
    </source>
</evidence>
<dbReference type="Pfam" id="PF07971">
    <property type="entry name" value="Glyco_hydro_92"/>
    <property type="match status" value="1"/>
</dbReference>
<evidence type="ECO:0000313" key="6">
    <source>
        <dbReference type="Proteomes" id="UP001152519"/>
    </source>
</evidence>
<dbReference type="PROSITE" id="PS51318">
    <property type="entry name" value="TAT"/>
    <property type="match status" value="1"/>
</dbReference>
<evidence type="ECO:0000256" key="2">
    <source>
        <dbReference type="SAM" id="SignalP"/>
    </source>
</evidence>
<dbReference type="Gene3D" id="1.20.1610.10">
    <property type="entry name" value="alpha-1,2-mannosidases domains"/>
    <property type="match status" value="1"/>
</dbReference>
<organism evidence="5 6">
    <name type="scientific">Actinacidiphila cocklensis</name>
    <dbReference type="NCBI Taxonomy" id="887465"/>
    <lineage>
        <taxon>Bacteria</taxon>
        <taxon>Bacillati</taxon>
        <taxon>Actinomycetota</taxon>
        <taxon>Actinomycetes</taxon>
        <taxon>Kitasatosporales</taxon>
        <taxon>Streptomycetaceae</taxon>
        <taxon>Actinacidiphila</taxon>
    </lineage>
</organism>
<dbReference type="GO" id="GO:0000224">
    <property type="term" value="F:peptide-N4-(N-acetyl-beta-glucosaminyl)asparagine amidase activity"/>
    <property type="evidence" value="ECO:0007669"/>
    <property type="project" value="TreeGrafter"/>
</dbReference>
<accession>A0A9W4DMD6</accession>
<sequence length="1062" mass="110562">MYRHREKHRDTASPGRRRLAVVAAAATALGLLAVPSALAAGPTGGGGGGTALVADPTAYVNTFIGTQKGVDWENTFPGVTAPFGMMQFSPDTTSAPTGYGYTDTAIKGFSLDHFSGGCSSFGDIPLLPVTGDVGSDPAARTEHFSHDDEQAAPGSYDVHLQDSDVQVDIGATARTGIATFGYPAGGGPAQVLVKSGTNLGGDYAAEVNVVSDHEISGTTTPHGLCNNSRYTMYFDITFDRPFTAHGTWQRGGGTGSGATAVTPGAGTATGSGSGAYLTFDTGTDRSVTAKIGMSYVSTSGAAANAEAEIPGWSVGKVQAQTGNAWRDALRKVSVGGASDDELTTFYTSLYRSLQSPSVFNDVDGRYIGFDDVIHQVPRGHTQYATFSDWDIYRSLAPLQTMLYPDKAGDMANSLLRDAQQQGGWWPKWPSQNMTGNVMNGDNGVPLFAQYVAFGATGVDVKDALPIMKKGATQSQKVGWGWVERPGIEDYVRLGYAPNNSASQGDHGLQGASETLEWATDDFTISRLAAGIGDRATAAEYAVRGNNWQNIFDPATGYLRPRDDNGAFPAGPGFQAPPAGAFGQDGYDEGNAAQYNFSAQQDIAGLVTAMGGKDRVAARLDDYFGQLNAGGNAPYDWAGNEIDTTTPWMYDYVGRPWKTQEVTRRFETELFTTAPDGLPGNDDNGALSSEYVWAALGMMPATPGTPTLALNSPLVKRAVISLGNGHRITIDAPKAADDAPYVTGMRLDGRHFESTALPASFATRGGSLDVDLSTRPDTRWATGADAAPPSYRTGEVPAVGYLTPTGTQVLAGGSSLPATVGVSGLAGHAGTVRWTASSDVPGVTVTPSSGTLDLRHADRATVPVAVAVAADTPSGYHPVKVAFRAADGTALPGGAVVVTVPAADGAATACDTLGATDTECGLRFRDNGDGHTVPVTLGGRSGRSTTDGSPFEYFDVDNTIVPGGAYQATVTIDYYDHGTGSWSLQYDATSGAYKQSPSVAKTGTDTWKTATFTLDDAAFHNGENAGSDFRVANSGDVGTLGRVHVTVTGGNVLALHLCPEDAG</sequence>
<dbReference type="InterPro" id="IPR005887">
    <property type="entry name" value="GH92_a_mannosidase_put"/>
</dbReference>
<dbReference type="GO" id="GO:0006516">
    <property type="term" value="P:glycoprotein catabolic process"/>
    <property type="evidence" value="ECO:0007669"/>
    <property type="project" value="TreeGrafter"/>
</dbReference>
<dbReference type="GO" id="GO:0030246">
    <property type="term" value="F:carbohydrate binding"/>
    <property type="evidence" value="ECO:0007669"/>
    <property type="project" value="InterPro"/>
</dbReference>
<feature type="compositionally biased region" description="Low complexity" evidence="1">
    <location>
        <begin position="565"/>
        <end position="583"/>
    </location>
</feature>
<dbReference type="InterPro" id="IPR012939">
    <property type="entry name" value="Glyco_hydro_92"/>
</dbReference>
<dbReference type="Pfam" id="PF17678">
    <property type="entry name" value="Glyco_hydro_92N"/>
    <property type="match status" value="1"/>
</dbReference>
<dbReference type="EMBL" id="CAJSLV010000046">
    <property type="protein sequence ID" value="CAG6392644.1"/>
    <property type="molecule type" value="Genomic_DNA"/>
</dbReference>
<proteinExistence type="predicted"/>
<dbReference type="GO" id="GO:0005975">
    <property type="term" value="P:carbohydrate metabolic process"/>
    <property type="evidence" value="ECO:0007669"/>
    <property type="project" value="InterPro"/>
</dbReference>
<name>A0A9W4DMD6_9ACTN</name>
<dbReference type="Proteomes" id="UP001152519">
    <property type="component" value="Unassembled WGS sequence"/>
</dbReference>
<evidence type="ECO:0000259" key="4">
    <source>
        <dbReference type="Pfam" id="PF17678"/>
    </source>
</evidence>
<dbReference type="GO" id="GO:0005829">
    <property type="term" value="C:cytosol"/>
    <property type="evidence" value="ECO:0007669"/>
    <property type="project" value="TreeGrafter"/>
</dbReference>
<feature type="domain" description="Glycosyl hydrolase family 92 N-terminal" evidence="4">
    <location>
        <begin position="59"/>
        <end position="294"/>
    </location>
</feature>
<gene>
    <name evidence="5" type="ORF">SCOCK_180021</name>
</gene>
<dbReference type="Gene3D" id="1.20.1050.60">
    <property type="entry name" value="alpha-1,2-mannosidase"/>
    <property type="match status" value="1"/>
</dbReference>
<feature type="domain" description="Glycosyl hydrolase family 92" evidence="3">
    <location>
        <begin position="301"/>
        <end position="772"/>
    </location>
</feature>
<keyword evidence="2" id="KW-0732">Signal</keyword>
<comment type="caution">
    <text evidence="5">The sequence shown here is derived from an EMBL/GenBank/DDBJ whole genome shotgun (WGS) entry which is preliminary data.</text>
</comment>
<evidence type="ECO:0000259" key="3">
    <source>
        <dbReference type="Pfam" id="PF07971"/>
    </source>
</evidence>
<dbReference type="Gene3D" id="3.30.2080.10">
    <property type="entry name" value="GH92 mannosidase domain"/>
    <property type="match status" value="1"/>
</dbReference>
<dbReference type="NCBIfam" id="TIGR01180">
    <property type="entry name" value="aman2_put"/>
    <property type="match status" value="1"/>
</dbReference>
<protein>
    <submittedName>
        <fullName evidence="5">Alpha-1,2-mannosidase</fullName>
    </submittedName>
</protein>
<dbReference type="RefSeq" id="WP_251487412.1">
    <property type="nucleotide sequence ID" value="NZ_CAJSLV010000046.1"/>
</dbReference>
<feature type="region of interest" description="Disordered" evidence="1">
    <location>
        <begin position="563"/>
        <end position="584"/>
    </location>
</feature>
<evidence type="ECO:0000256" key="1">
    <source>
        <dbReference type="SAM" id="MobiDB-lite"/>
    </source>
</evidence>
<dbReference type="AlphaFoldDB" id="A0A9W4DMD6"/>